<keyword evidence="6" id="KW-1185">Reference proteome</keyword>
<dbReference type="PANTHER" id="PTHR23305">
    <property type="entry name" value="OBG GTPASE FAMILY"/>
    <property type="match status" value="1"/>
</dbReference>
<dbReference type="InterPro" id="IPR029058">
    <property type="entry name" value="AB_hydrolase_fold"/>
</dbReference>
<protein>
    <recommendedName>
        <fullName evidence="7">OBG-type G domain-containing protein</fullName>
    </recommendedName>
</protein>
<dbReference type="AlphaFoldDB" id="K2N1L3"/>
<dbReference type="GO" id="GO:0005525">
    <property type="term" value="F:GTP binding"/>
    <property type="evidence" value="ECO:0007669"/>
    <property type="project" value="InterPro"/>
</dbReference>
<dbReference type="PANTHER" id="PTHR23305:SF1">
    <property type="entry name" value="OBG-TYPE G DOMAIN-CONTAINING PROTEIN"/>
    <property type="match status" value="1"/>
</dbReference>
<evidence type="ECO:0000259" key="3">
    <source>
        <dbReference type="PROSITE" id="PS50908"/>
    </source>
</evidence>
<dbReference type="ESTHER" id="trycr-q4dab1">
    <property type="family name" value="FSH1"/>
</dbReference>
<dbReference type="SUPFAM" id="SSF52540">
    <property type="entry name" value="P-loop containing nucleoside triphosphate hydrolases"/>
    <property type="match status" value="1"/>
</dbReference>
<dbReference type="GO" id="GO:0005737">
    <property type="term" value="C:cytoplasm"/>
    <property type="evidence" value="ECO:0007669"/>
    <property type="project" value="TreeGrafter"/>
</dbReference>
<dbReference type="InterPro" id="IPR005645">
    <property type="entry name" value="FSH-like_dom"/>
</dbReference>
<dbReference type="OrthoDB" id="424823at2759"/>
<dbReference type="EMBL" id="AHKC01009279">
    <property type="protein sequence ID" value="EKF33365.1"/>
    <property type="molecule type" value="Genomic_DNA"/>
</dbReference>
<dbReference type="InterPro" id="IPR027417">
    <property type="entry name" value="P-loop_NTPase"/>
</dbReference>
<evidence type="ECO:0000259" key="4">
    <source>
        <dbReference type="PROSITE" id="PS51710"/>
    </source>
</evidence>
<dbReference type="PROSITE" id="PS51710">
    <property type="entry name" value="G_OBG"/>
    <property type="match status" value="1"/>
</dbReference>
<evidence type="ECO:0000313" key="6">
    <source>
        <dbReference type="Proteomes" id="UP000007350"/>
    </source>
</evidence>
<organism evidence="5 6">
    <name type="scientific">Trypanosoma cruzi marinkellei</name>
    <dbReference type="NCBI Taxonomy" id="85056"/>
    <lineage>
        <taxon>Eukaryota</taxon>
        <taxon>Discoba</taxon>
        <taxon>Euglenozoa</taxon>
        <taxon>Kinetoplastea</taxon>
        <taxon>Metakinetoplastina</taxon>
        <taxon>Trypanosomatida</taxon>
        <taxon>Trypanosomatidae</taxon>
        <taxon>Trypanosoma</taxon>
        <taxon>Schizotrypanum</taxon>
    </lineage>
</organism>
<dbReference type="PROSITE" id="PS50908">
    <property type="entry name" value="RWD"/>
    <property type="match status" value="1"/>
</dbReference>
<proteinExistence type="predicted"/>
<comment type="caution">
    <text evidence="5">The sequence shown here is derived from an EMBL/GenBank/DDBJ whole genome shotgun (WGS) entry which is preliminary data.</text>
</comment>
<evidence type="ECO:0000256" key="1">
    <source>
        <dbReference type="ARBA" id="ARBA00022741"/>
    </source>
</evidence>
<feature type="domain" description="OBG-type G" evidence="4">
    <location>
        <begin position="462"/>
        <end position="741"/>
    </location>
</feature>
<evidence type="ECO:0008006" key="7">
    <source>
        <dbReference type="Google" id="ProtNLM"/>
    </source>
</evidence>
<dbReference type="InterPro" id="IPR031167">
    <property type="entry name" value="G_OBG"/>
</dbReference>
<feature type="domain" description="RWD" evidence="3">
    <location>
        <begin position="259"/>
        <end position="372"/>
    </location>
</feature>
<dbReference type="Gene3D" id="3.40.50.1820">
    <property type="entry name" value="alpha/beta hydrolase"/>
    <property type="match status" value="1"/>
</dbReference>
<dbReference type="InterPro" id="IPR006073">
    <property type="entry name" value="GTP-bd"/>
</dbReference>
<dbReference type="Pfam" id="PF01926">
    <property type="entry name" value="MMR_HSR1"/>
    <property type="match status" value="1"/>
</dbReference>
<keyword evidence="1" id="KW-0547">Nucleotide-binding</keyword>
<dbReference type="Pfam" id="PF08438">
    <property type="entry name" value="YGR210-like_G4"/>
    <property type="match status" value="1"/>
</dbReference>
<name>K2N1L3_TRYCR</name>
<dbReference type="Pfam" id="PF05773">
    <property type="entry name" value="RWD"/>
    <property type="match status" value="1"/>
</dbReference>
<reference evidence="5 6" key="1">
    <citation type="journal article" date="2012" name="BMC Genomics">
        <title>Comparative genomic analysis of human infective Trypanosoma cruzi lineages with the bat-restricted subspecies T. cruzi marinkellei.</title>
        <authorList>
            <person name="Franzen O."/>
            <person name="Talavera-Lopez C."/>
            <person name="Ochaya S."/>
            <person name="Butler C.E."/>
            <person name="Messenger L.A."/>
            <person name="Lewis M.D."/>
            <person name="Llewellyn M.S."/>
            <person name="Marinkelle C.J."/>
            <person name="Tyler K.M."/>
            <person name="Miles M.A."/>
            <person name="Andersson B."/>
        </authorList>
    </citation>
    <scope>NUCLEOTIDE SEQUENCE [LARGE SCALE GENOMIC DNA]</scope>
    <source>
        <strain evidence="5 6">B7</strain>
    </source>
</reference>
<dbReference type="Gene3D" id="3.40.50.300">
    <property type="entry name" value="P-loop containing nucleotide triphosphate hydrolases"/>
    <property type="match status" value="1"/>
</dbReference>
<accession>K2N1L3</accession>
<dbReference type="InterPro" id="IPR006575">
    <property type="entry name" value="RWD_dom"/>
</dbReference>
<dbReference type="SUPFAM" id="SSF53474">
    <property type="entry name" value="alpha/beta-Hydrolases"/>
    <property type="match status" value="1"/>
</dbReference>
<evidence type="ECO:0000313" key="5">
    <source>
        <dbReference type="EMBL" id="EKF33365.1"/>
    </source>
</evidence>
<dbReference type="Pfam" id="PF03959">
    <property type="entry name" value="FSH1"/>
    <property type="match status" value="1"/>
</dbReference>
<sequence>MVRVLCLHGKRQTGEIFEHQLNKLCRFLSGVAELEFVDAPCVLTGDMLMGDAVATRSWCEPENGGTRDSYAAGDDFVRRCMTSGGSPYDLLLGFSQGALLAARYVMLQKMNGEREYGPPVKAVIMAASPDPRRVFPEFVASYLHHMPHHDISRTGFLGAVPSLHIVGEKDAIVDPAESCSFAEACRPHSELLFHAHAHSIPQLQSVLVSIKSFIERITVHAEERDGTDKTGAPPQRENDDDDDDDDDDDSGSLDAACEEEIGLVASMYGEECVQRNKTPVVFLPLLLDGLSDDASDMSLSALRIRMTLPRRYPAELLKLDVVGGPAAHHVFFERWKLQLITKTLAYLRDDLGIGNAMILPAMMFAGEQAASDVAFLRSVMSANASASAASDGSAAQHLQQEINAWWDADGDDDDNRAAYIVDAERNAQQTLEGNSPQQAFNELSAAVVDNHHPNSRGGVLELTIGLIGKPSAGKSTFFNAVTDPDSESKAAKVAAFPFTTIEPNVSAGFGAIFCPCSILSTSSSPCDAMYGHVPVAGALCRRHPVIIKDVAGLVQGAYKGKGKGNQFLNDLCDASVLVHVVDGAGATNADGSACPPGTGSTWDDITWVRAEVHSWIYDNLRAKWGGIRRKPEKLRTMFTGYRSPPSFVDGVLRYMGVTSEADLMSQLPVWRPAELHRLVALYVRLRFPIVVALNKSDIQSVAGELHAELQRRYPHEEFVPMSAKVECHLLRLRQSGFVEYVSGDSSFQEKKGSSGDGRGSLMSPMDSRALAEVRQFFDSGRTPATTGVQEVLAAALFRCPIVLVFPTVSMKLPLPSLRECLVFKSGVSVGDVFESLLRANLLDGKLVRFEAVCVERLREGHEPTSLKKDAALPGRHVLVRVLTNKRQLVV</sequence>
<dbReference type="CDD" id="cd01899">
    <property type="entry name" value="Ygr210"/>
    <property type="match status" value="1"/>
</dbReference>
<dbReference type="InterPro" id="IPR013646">
    <property type="entry name" value="YGR210-like_G4"/>
</dbReference>
<dbReference type="Proteomes" id="UP000007350">
    <property type="component" value="Unassembled WGS sequence"/>
</dbReference>
<feature type="compositionally biased region" description="Acidic residues" evidence="2">
    <location>
        <begin position="238"/>
        <end position="253"/>
    </location>
</feature>
<evidence type="ECO:0000256" key="2">
    <source>
        <dbReference type="SAM" id="MobiDB-lite"/>
    </source>
</evidence>
<gene>
    <name evidence="5" type="ORF">MOQ_002764</name>
</gene>
<feature type="region of interest" description="Disordered" evidence="2">
    <location>
        <begin position="222"/>
        <end position="253"/>
    </location>
</feature>
<dbReference type="Gene3D" id="1.10.8.470">
    <property type="match status" value="1"/>
</dbReference>
<dbReference type="GO" id="GO:0016887">
    <property type="term" value="F:ATP hydrolysis activity"/>
    <property type="evidence" value="ECO:0007669"/>
    <property type="project" value="TreeGrafter"/>
</dbReference>